<dbReference type="EMBL" id="FMCX01000001">
    <property type="protein sequence ID" value="SCE85331.1"/>
    <property type="molecule type" value="Genomic_DNA"/>
</dbReference>
<dbReference type="RefSeq" id="WP_425412408.1">
    <property type="nucleotide sequence ID" value="NZ_FMCX01000001.1"/>
</dbReference>
<dbReference type="SUPFAM" id="SSF142823">
    <property type="entry name" value="ComB-like"/>
    <property type="match status" value="1"/>
</dbReference>
<accession>A0A1C4VNE1</accession>
<evidence type="ECO:0000256" key="1">
    <source>
        <dbReference type="ARBA" id="ARBA00021948"/>
    </source>
</evidence>
<evidence type="ECO:0000313" key="3">
    <source>
        <dbReference type="Proteomes" id="UP000199504"/>
    </source>
</evidence>
<reference evidence="3" key="1">
    <citation type="submission" date="2016-06" db="EMBL/GenBank/DDBJ databases">
        <authorList>
            <person name="Varghese N."/>
            <person name="Submissions Spin"/>
        </authorList>
    </citation>
    <scope>NUCLEOTIDE SEQUENCE [LARGE SCALE GENOMIC DNA]</scope>
    <source>
        <strain evidence="3">DSM 44830</strain>
    </source>
</reference>
<dbReference type="Gene3D" id="3.90.1560.10">
    <property type="entry name" value="ComB-like"/>
    <property type="match status" value="1"/>
</dbReference>
<dbReference type="GO" id="GO:0000287">
    <property type="term" value="F:magnesium ion binding"/>
    <property type="evidence" value="ECO:0007669"/>
    <property type="project" value="InterPro"/>
</dbReference>
<dbReference type="InterPro" id="IPR005238">
    <property type="entry name" value="ComB-like"/>
</dbReference>
<gene>
    <name evidence="2" type="ORF">GA0070564_1011324</name>
</gene>
<dbReference type="Pfam" id="PF04029">
    <property type="entry name" value="2-ph_phosp"/>
    <property type="match status" value="1"/>
</dbReference>
<protein>
    <recommendedName>
        <fullName evidence="1">Probable 2-phosphosulfolactate phosphatase</fullName>
    </recommendedName>
</protein>
<keyword evidence="3" id="KW-1185">Reference proteome</keyword>
<dbReference type="AlphaFoldDB" id="A0A1C4VNE1"/>
<dbReference type="InterPro" id="IPR036702">
    <property type="entry name" value="ComB-like_sf"/>
</dbReference>
<sequence>MRLNSADAVAAAVYGQPGSGARFDWGLAGAAELGRVCSVLVVVDVLSFTTAVEVAVGRGMRVHPFPWGEQAAEYARRVGAVAAVGRRRTTPEQPWSLSPAALSRAPVVSDLVLPSPNGSAISAAASATGLPVVAACLRNARAVGRWLRQQGYGGTDTPVGVVASGERWPDGSLRPAVEDQLGAACVLDAISGVRGGLSVEAAMTLAALASTPDVPAAVRGCVSGRELTEGGFAQDVEVAVQVGVSTVVPVLRQGVFTAA</sequence>
<dbReference type="STRING" id="262898.GA0070564_1011324"/>
<dbReference type="GO" id="GO:0050532">
    <property type="term" value="F:2-phosphosulfolactate phosphatase activity"/>
    <property type="evidence" value="ECO:0007669"/>
    <property type="project" value="InterPro"/>
</dbReference>
<name>A0A1C4VNE1_9ACTN</name>
<proteinExistence type="predicted"/>
<dbReference type="Proteomes" id="UP000199504">
    <property type="component" value="Unassembled WGS sequence"/>
</dbReference>
<evidence type="ECO:0000313" key="2">
    <source>
        <dbReference type="EMBL" id="SCE85331.1"/>
    </source>
</evidence>
<organism evidence="2 3">
    <name type="scientific">Micromonospora mirobrigensis</name>
    <dbReference type="NCBI Taxonomy" id="262898"/>
    <lineage>
        <taxon>Bacteria</taxon>
        <taxon>Bacillati</taxon>
        <taxon>Actinomycetota</taxon>
        <taxon>Actinomycetes</taxon>
        <taxon>Micromonosporales</taxon>
        <taxon>Micromonosporaceae</taxon>
        <taxon>Micromonospora</taxon>
    </lineage>
</organism>